<organism evidence="2 3">
    <name type="scientific">Trypanosoma cruzi marinkellei</name>
    <dbReference type="NCBI Taxonomy" id="85056"/>
    <lineage>
        <taxon>Eukaryota</taxon>
        <taxon>Discoba</taxon>
        <taxon>Euglenozoa</taxon>
        <taxon>Kinetoplastea</taxon>
        <taxon>Metakinetoplastina</taxon>
        <taxon>Trypanosomatida</taxon>
        <taxon>Trypanosomatidae</taxon>
        <taxon>Trypanosoma</taxon>
        <taxon>Schizotrypanum</taxon>
    </lineage>
</organism>
<feature type="compositionally biased region" description="Acidic residues" evidence="1">
    <location>
        <begin position="58"/>
        <end position="68"/>
    </location>
</feature>
<comment type="caution">
    <text evidence="2">The sequence shown here is derived from an EMBL/GenBank/DDBJ whole genome shotgun (WGS) entry which is preliminary data.</text>
</comment>
<feature type="region of interest" description="Disordered" evidence="1">
    <location>
        <begin position="78"/>
        <end position="139"/>
    </location>
</feature>
<feature type="region of interest" description="Disordered" evidence="1">
    <location>
        <begin position="462"/>
        <end position="496"/>
    </location>
</feature>
<feature type="region of interest" description="Disordered" evidence="1">
    <location>
        <begin position="865"/>
        <end position="914"/>
    </location>
</feature>
<evidence type="ECO:0000256" key="1">
    <source>
        <dbReference type="SAM" id="MobiDB-lite"/>
    </source>
</evidence>
<accession>K2M688</accession>
<sequence length="986" mass="108587">MRTHTHAIAACVYMTHCIVYMHSKEGMSQVLERLLPVLLRHLSGDITFTTNDHNGEYDAGDANDENDNSDVVDVAKKRRNKKFGSSSNNNNNNNNKTRTVEPERVPRQQGDEYCHGKAEDSDEERDPCDGGKSIGGIAGSETHYKSAQRWRRCVELWRHLLGSDRLFLALLFHSGTLWAEEWYPSMAFSSSSTSGTGTEVARSWSHSVLWFLQLQETAATPTNIHSSHDVNKEATGDGVAPRSGMTRSCRGKTHSSPHMHSEDEVAAQRVAMNLLSEWFVMVDSCGKRFARAYYFSCALKIAALVGNMALVEDIPHLHDIVMQEPRSVSQFTAFCSILCCLLVEEAQQQQPFCLQLPPPFFLMNFNLIGRGSRIGVWLPRRSPRVVSGTWRSAAAGRGTVTAGDSADLAQEGQFHSCEVCSPGVMLRVPSSSSPIGATGDLILGVRLLDEAYVQGIDVLPLMPHDDNEEDASNNDNTGGEGRGTPGGNVPEKRRRVYGRRTKVISAAVAPADVESSPRRCWSASSPLTQSHVRVDLLYPRAVSAIVSPPSSLSPTSTGGTGRRRGNYQQQQQHAQQPSNEEASANTVPLRRSSRIAAQRDPLATIVFSLATTARRLMGCRGLFVEQPREHSLSTAAAAVENENSQEESVVACRGKPAKGSFDVDSRRARRQVWGAAEGRMHTTSNGVPPAALLFFPTVEEELECLVECAIHLFLEALLLCRALSSDLMPQIDAWTMEVASNTVDLALATPLPVVRHLHAVGYALCLMPQPHQSLLVTVGLFATLAQRQRESNKSETDRSNSIASYDGEGKTGHLGNGSVGFTGWWEVFKACVLKDTVIPGQLCGGTWGLVERVERSLCVTPHVRLHRHPRQPQPQQGHNEGTSVESGNAKPTAKEVDKVKEDEPAVRDDAAPRRRLALLHSRRRMEQDGPVKKLKHEISVTPSWIRAARAVEVHTRYHHQDQHGSSLQEWIMAMWWSLERAAKDAA</sequence>
<feature type="region of interest" description="Disordered" evidence="1">
    <location>
        <begin position="49"/>
        <end position="68"/>
    </location>
</feature>
<feature type="region of interest" description="Disordered" evidence="1">
    <location>
        <begin position="224"/>
        <end position="262"/>
    </location>
</feature>
<feature type="region of interest" description="Disordered" evidence="1">
    <location>
        <begin position="789"/>
        <end position="809"/>
    </location>
</feature>
<feature type="compositionally biased region" description="Basic and acidic residues" evidence="1">
    <location>
        <begin position="98"/>
        <end position="119"/>
    </location>
</feature>
<feature type="compositionally biased region" description="Low complexity" evidence="1">
    <location>
        <begin position="85"/>
        <end position="95"/>
    </location>
</feature>
<dbReference type="OrthoDB" id="273908at2759"/>
<evidence type="ECO:0000313" key="3">
    <source>
        <dbReference type="Proteomes" id="UP000007350"/>
    </source>
</evidence>
<feature type="compositionally biased region" description="Basic and acidic residues" evidence="1">
    <location>
        <begin position="226"/>
        <end position="235"/>
    </location>
</feature>
<gene>
    <name evidence="2" type="ORF">MOQ_005729</name>
</gene>
<feature type="region of interest" description="Disordered" evidence="1">
    <location>
        <begin position="546"/>
        <end position="588"/>
    </location>
</feature>
<evidence type="ECO:0000313" key="2">
    <source>
        <dbReference type="EMBL" id="EKF30458.1"/>
    </source>
</evidence>
<feature type="compositionally biased region" description="Low complexity" evidence="1">
    <location>
        <begin position="566"/>
        <end position="578"/>
    </location>
</feature>
<feature type="compositionally biased region" description="Basic and acidic residues" evidence="1">
    <location>
        <begin position="789"/>
        <end position="798"/>
    </location>
</feature>
<feature type="compositionally biased region" description="Low complexity" evidence="1">
    <location>
        <begin position="547"/>
        <end position="557"/>
    </location>
</feature>
<dbReference type="AlphaFoldDB" id="K2M688"/>
<keyword evidence="3" id="KW-1185">Reference proteome</keyword>
<name>K2M688_TRYCR</name>
<feature type="compositionally biased region" description="Basic and acidic residues" evidence="1">
    <location>
        <begin position="892"/>
        <end position="912"/>
    </location>
</feature>
<dbReference type="EMBL" id="AHKC01012074">
    <property type="protein sequence ID" value="EKF30458.1"/>
    <property type="molecule type" value="Genomic_DNA"/>
</dbReference>
<dbReference type="Proteomes" id="UP000007350">
    <property type="component" value="Unassembled WGS sequence"/>
</dbReference>
<proteinExistence type="predicted"/>
<protein>
    <submittedName>
        <fullName evidence="2">Uncharacterized protein</fullName>
    </submittedName>
</protein>
<reference evidence="2 3" key="1">
    <citation type="journal article" date="2012" name="BMC Genomics">
        <title>Comparative genomic analysis of human infective Trypanosoma cruzi lineages with the bat-restricted subspecies T. cruzi marinkellei.</title>
        <authorList>
            <person name="Franzen O."/>
            <person name="Talavera-Lopez C."/>
            <person name="Ochaya S."/>
            <person name="Butler C.E."/>
            <person name="Messenger L.A."/>
            <person name="Lewis M.D."/>
            <person name="Llewellyn M.S."/>
            <person name="Marinkelle C.J."/>
            <person name="Tyler K.M."/>
            <person name="Miles M.A."/>
            <person name="Andersson B."/>
        </authorList>
    </citation>
    <scope>NUCLEOTIDE SEQUENCE [LARGE SCALE GENOMIC DNA]</scope>
    <source>
        <strain evidence="2 3">B7</strain>
    </source>
</reference>